<keyword evidence="3" id="KW-0677">Repeat</keyword>
<dbReference type="InterPro" id="IPR036116">
    <property type="entry name" value="FN3_sf"/>
</dbReference>
<dbReference type="PANTHER" id="PTHR44170">
    <property type="entry name" value="PROTEIN SIDEKICK"/>
    <property type="match status" value="1"/>
</dbReference>
<evidence type="ECO:0000259" key="8">
    <source>
        <dbReference type="PROSITE" id="PS50835"/>
    </source>
</evidence>
<dbReference type="GO" id="GO:0016020">
    <property type="term" value="C:membrane"/>
    <property type="evidence" value="ECO:0007669"/>
    <property type="project" value="UniProtKB-SubCell"/>
</dbReference>
<dbReference type="InterPro" id="IPR003961">
    <property type="entry name" value="FN3_dom"/>
</dbReference>
<keyword evidence="4" id="KW-1015">Disulfide bond</keyword>
<name>A0A8D2FRB1_THEGE</name>
<evidence type="ECO:0000256" key="4">
    <source>
        <dbReference type="ARBA" id="ARBA00023157"/>
    </source>
</evidence>
<dbReference type="SUPFAM" id="SSF49265">
    <property type="entry name" value="Fibronectin type III"/>
    <property type="match status" value="1"/>
</dbReference>
<protein>
    <recommendedName>
        <fullName evidence="12">Immunoglobulin superfamily DCC subclass member 3</fullName>
    </recommendedName>
</protein>
<dbReference type="InterPro" id="IPR013783">
    <property type="entry name" value="Ig-like_fold"/>
</dbReference>
<evidence type="ECO:0000313" key="11">
    <source>
        <dbReference type="Proteomes" id="UP000694411"/>
    </source>
</evidence>
<evidence type="ECO:0000256" key="3">
    <source>
        <dbReference type="ARBA" id="ARBA00022737"/>
    </source>
</evidence>
<accession>A0A8D2FRB1</accession>
<keyword evidence="2 7" id="KW-0732">Signal</keyword>
<feature type="domain" description="Ig-like" evidence="8">
    <location>
        <begin position="245"/>
        <end position="331"/>
    </location>
</feature>
<keyword evidence="5" id="KW-0325">Glycoprotein</keyword>
<evidence type="ECO:0000256" key="1">
    <source>
        <dbReference type="ARBA" id="ARBA00009588"/>
    </source>
</evidence>
<feature type="domain" description="Fibronectin type-III" evidence="9">
    <location>
        <begin position="432"/>
        <end position="526"/>
    </location>
</feature>
<reference evidence="10" key="1">
    <citation type="submission" date="2018-05" db="EMBL/GenBank/DDBJ databases">
        <title>Whole genome of Theropithecus gelada.</title>
        <authorList>
            <person name="Chiou K.L."/>
            <person name="Snyder-Mackler N."/>
        </authorList>
    </citation>
    <scope>NUCLEOTIDE SEQUENCE [LARGE SCALE GENOMIC DNA]</scope>
</reference>
<dbReference type="InterPro" id="IPR003599">
    <property type="entry name" value="Ig_sub"/>
</dbReference>
<evidence type="ECO:0000259" key="9">
    <source>
        <dbReference type="PROSITE" id="PS50853"/>
    </source>
</evidence>
<reference evidence="10" key="2">
    <citation type="submission" date="2025-08" db="UniProtKB">
        <authorList>
            <consortium name="Ensembl"/>
        </authorList>
    </citation>
    <scope>IDENTIFICATION</scope>
</reference>
<keyword evidence="6" id="KW-0393">Immunoglobulin domain</keyword>
<evidence type="ECO:0000256" key="6">
    <source>
        <dbReference type="ARBA" id="ARBA00023319"/>
    </source>
</evidence>
<dbReference type="InterPro" id="IPR003598">
    <property type="entry name" value="Ig_sub2"/>
</dbReference>
<dbReference type="FunFam" id="2.60.40.10:FF:000299">
    <property type="entry name" value="protogenin isoform X2"/>
    <property type="match status" value="1"/>
</dbReference>
<dbReference type="Pfam" id="PF00041">
    <property type="entry name" value="fn3"/>
    <property type="match status" value="1"/>
</dbReference>
<feature type="domain" description="Ig-like" evidence="8">
    <location>
        <begin position="50"/>
        <end position="232"/>
    </location>
</feature>
<organism evidence="10 11">
    <name type="scientific">Theropithecus gelada</name>
    <name type="common">Gelada baboon</name>
    <dbReference type="NCBI Taxonomy" id="9565"/>
    <lineage>
        <taxon>Eukaryota</taxon>
        <taxon>Metazoa</taxon>
        <taxon>Chordata</taxon>
        <taxon>Craniata</taxon>
        <taxon>Vertebrata</taxon>
        <taxon>Euteleostomi</taxon>
        <taxon>Mammalia</taxon>
        <taxon>Eutheria</taxon>
        <taxon>Euarchontoglires</taxon>
        <taxon>Primates</taxon>
        <taxon>Haplorrhini</taxon>
        <taxon>Catarrhini</taxon>
        <taxon>Cercopithecidae</taxon>
        <taxon>Cercopithecinae</taxon>
        <taxon>Theropithecus</taxon>
    </lineage>
</organism>
<dbReference type="GO" id="GO:0098609">
    <property type="term" value="P:cell-cell adhesion"/>
    <property type="evidence" value="ECO:0007669"/>
    <property type="project" value="TreeGrafter"/>
</dbReference>
<evidence type="ECO:0000256" key="5">
    <source>
        <dbReference type="ARBA" id="ARBA00023180"/>
    </source>
</evidence>
<dbReference type="Pfam" id="PF07679">
    <property type="entry name" value="I-set"/>
    <property type="match status" value="2"/>
</dbReference>
<dbReference type="PANTHER" id="PTHR44170:SF40">
    <property type="entry name" value="IMMUNOGLOBULIN SUPERFAMILY DCC SUBCLASS MEMBER 3 ISOFORM X1-RELATED"/>
    <property type="match status" value="1"/>
</dbReference>
<dbReference type="SMART" id="SM00060">
    <property type="entry name" value="FN3"/>
    <property type="match status" value="1"/>
</dbReference>
<dbReference type="InterPro" id="IPR007110">
    <property type="entry name" value="Ig-like_dom"/>
</dbReference>
<dbReference type="InterPro" id="IPR036179">
    <property type="entry name" value="Ig-like_dom_sf"/>
</dbReference>
<dbReference type="Pfam" id="PF13927">
    <property type="entry name" value="Ig_3"/>
    <property type="match status" value="1"/>
</dbReference>
<dbReference type="Ensembl" id="ENSTGET00000028544.1">
    <property type="protein sequence ID" value="ENSTGEP00000023932.1"/>
    <property type="gene ID" value="ENSTGEG00000019353.1"/>
</dbReference>
<feature type="chain" id="PRO_5034185924" description="Immunoglobulin superfamily DCC subclass member 3" evidence="7">
    <location>
        <begin position="22"/>
        <end position="631"/>
    </location>
</feature>
<evidence type="ECO:0000256" key="7">
    <source>
        <dbReference type="SAM" id="SignalP"/>
    </source>
</evidence>
<feature type="signal peptide" evidence="7">
    <location>
        <begin position="1"/>
        <end position="21"/>
    </location>
</feature>
<keyword evidence="11" id="KW-1185">Reference proteome</keyword>
<evidence type="ECO:0000256" key="2">
    <source>
        <dbReference type="ARBA" id="ARBA00022729"/>
    </source>
</evidence>
<dbReference type="SMART" id="SM00408">
    <property type="entry name" value="IGc2"/>
    <property type="match status" value="3"/>
</dbReference>
<dbReference type="PROSITE" id="PS50835">
    <property type="entry name" value="IG_LIKE"/>
    <property type="match status" value="3"/>
</dbReference>
<comment type="similarity">
    <text evidence="1">Belongs to the immunoglobulin superfamily. DCC family.</text>
</comment>
<evidence type="ECO:0008006" key="12">
    <source>
        <dbReference type="Google" id="ProtNLM"/>
    </source>
</evidence>
<dbReference type="SUPFAM" id="SSF48726">
    <property type="entry name" value="Immunoglobulin"/>
    <property type="match status" value="4"/>
</dbReference>
<reference evidence="10" key="3">
    <citation type="submission" date="2025-09" db="UniProtKB">
        <authorList>
            <consortium name="Ensembl"/>
        </authorList>
    </citation>
    <scope>IDENTIFICATION</scope>
</reference>
<evidence type="ECO:0000313" key="10">
    <source>
        <dbReference type="Ensembl" id="ENSTGEP00000023932.1"/>
    </source>
</evidence>
<dbReference type="CDD" id="cd00063">
    <property type="entry name" value="FN3"/>
    <property type="match status" value="1"/>
</dbReference>
<dbReference type="PROSITE" id="PS50853">
    <property type="entry name" value="FN3"/>
    <property type="match status" value="1"/>
</dbReference>
<dbReference type="Proteomes" id="UP000694411">
    <property type="component" value="Chromosome 1"/>
</dbReference>
<dbReference type="Gene3D" id="2.60.40.10">
    <property type="entry name" value="Immunoglobulins"/>
    <property type="match status" value="5"/>
</dbReference>
<feature type="domain" description="Ig-like" evidence="8">
    <location>
        <begin position="337"/>
        <end position="422"/>
    </location>
</feature>
<dbReference type="SMART" id="SM00409">
    <property type="entry name" value="IG"/>
    <property type="match status" value="3"/>
</dbReference>
<dbReference type="InterPro" id="IPR013098">
    <property type="entry name" value="Ig_I-set"/>
</dbReference>
<proteinExistence type="inferred from homology"/>
<sequence>MERSLLLFFFFFFFFLRRSLAVSPRVECSGRISAHCKLRLPGFYPGLQAPTTSPGRAAGSELAFVQEPGDTVAVREHPLVLPCQVEGEPPVSISWQRDGLALANDSGATLMPDGSLHLAALPSRWSLLSSAHEYHCVTQNRYGRLVSRRARVKLASLSHFHQHPESVEVERGGVARFQWHRPWSPDLCILRVTLLPSGILHITSVSQADVGTYRCVAWNMASTRHSQDAQLTLSGKPGTYPGHEPEILSGPQNLTLTVHQTAVLECIATGHPRPLVSWSHLYGRSIGVEGIQVLGTRNLMISDVSVQHSGVYVCAANRPGTHVRHTAQGVLLVQAPPEFVQWPQSLSKPPGSSAIFTCVAQGVPEPHLVWLKNGKVLSPGDNIRLTHNSTLMLAGISVDDEAIYQCMAENSAGSNQASARLAVKGGPESHPVPRGLHAMALSTSAIRVSWEPPPSSGDITGYVLHLRPGASSPLEEAVSKSTSEDVFSNLEPATAYTIHLRAYSAEGASQDSAPSLPPPWAAVSDSLSSLGKSLLPPQLGPIQGFKLFHRKLPAAHFEGPLLLASSKDVTGLTPWTRLCCLSQIKGNRRGLAALQGHCHTHNHFNTSHFQFLPGFLAQHFPHLKLFFGFGR</sequence>
<dbReference type="AlphaFoldDB" id="A0A8D2FRB1"/>